<dbReference type="AlphaFoldDB" id="A0AA38RZM4"/>
<feature type="compositionally biased region" description="Low complexity" evidence="1">
    <location>
        <begin position="158"/>
        <end position="168"/>
    </location>
</feature>
<gene>
    <name evidence="3" type="ORF">NKR23_g3101</name>
</gene>
<feature type="transmembrane region" description="Helical" evidence="2">
    <location>
        <begin position="367"/>
        <end position="388"/>
    </location>
</feature>
<keyword evidence="2" id="KW-0812">Transmembrane</keyword>
<dbReference type="EMBL" id="JANBVO010000006">
    <property type="protein sequence ID" value="KAJ9151273.1"/>
    <property type="molecule type" value="Genomic_DNA"/>
</dbReference>
<evidence type="ECO:0000313" key="3">
    <source>
        <dbReference type="EMBL" id="KAJ9151273.1"/>
    </source>
</evidence>
<feature type="region of interest" description="Disordered" evidence="1">
    <location>
        <begin position="148"/>
        <end position="179"/>
    </location>
</feature>
<name>A0AA38RZM4_9PEZI</name>
<comment type="caution">
    <text evidence="3">The sequence shown here is derived from an EMBL/GenBank/DDBJ whole genome shotgun (WGS) entry which is preliminary data.</text>
</comment>
<evidence type="ECO:0000256" key="1">
    <source>
        <dbReference type="SAM" id="MobiDB-lite"/>
    </source>
</evidence>
<feature type="region of interest" description="Disordered" evidence="1">
    <location>
        <begin position="486"/>
        <end position="518"/>
    </location>
</feature>
<reference evidence="3" key="1">
    <citation type="submission" date="2022-07" db="EMBL/GenBank/DDBJ databases">
        <title>Fungi with potential for degradation of polypropylene.</title>
        <authorList>
            <person name="Gostincar C."/>
        </authorList>
    </citation>
    <scope>NUCLEOTIDE SEQUENCE</scope>
    <source>
        <strain evidence="3">EXF-13308</strain>
    </source>
</reference>
<feature type="transmembrane region" description="Helical" evidence="2">
    <location>
        <begin position="264"/>
        <end position="285"/>
    </location>
</feature>
<evidence type="ECO:0000256" key="2">
    <source>
        <dbReference type="SAM" id="Phobius"/>
    </source>
</evidence>
<keyword evidence="2" id="KW-1133">Transmembrane helix</keyword>
<organism evidence="3 4">
    <name type="scientific">Pleurostoma richardsiae</name>
    <dbReference type="NCBI Taxonomy" id="41990"/>
    <lineage>
        <taxon>Eukaryota</taxon>
        <taxon>Fungi</taxon>
        <taxon>Dikarya</taxon>
        <taxon>Ascomycota</taxon>
        <taxon>Pezizomycotina</taxon>
        <taxon>Sordariomycetes</taxon>
        <taxon>Sordariomycetidae</taxon>
        <taxon>Calosphaeriales</taxon>
        <taxon>Pleurostomataceae</taxon>
        <taxon>Pleurostoma</taxon>
    </lineage>
</organism>
<protein>
    <submittedName>
        <fullName evidence="3">Uncharacterized protein</fullName>
    </submittedName>
</protein>
<accession>A0AA38RZM4</accession>
<keyword evidence="4" id="KW-1185">Reference proteome</keyword>
<proteinExistence type="predicted"/>
<feature type="transmembrane region" description="Helical" evidence="2">
    <location>
        <begin position="236"/>
        <end position="258"/>
    </location>
</feature>
<dbReference type="Proteomes" id="UP001174694">
    <property type="component" value="Unassembled WGS sequence"/>
</dbReference>
<sequence>MGVSQWFPVGPNDSPGWRLDVVTLLAVIGESSMAEHSQAITASFLCLLPRILPAPQALLKPTRPARMPETTAKMAGVYGGVVLDTVGFFANIIQPLDELPAFAFKVLEIRHSDLNEAGGMVVPPSATSAGGGRTGSGLSRVFRRQDSALSSRRASIPGSASGSNSNVAAEKEGDARRSGTLATGASVAFSLDEEQGGQAPTPGIARRRTVQEKMTDFMANPTLANTAQRPAVPPAFWSPVHVLSVFSFLLTVALLSAAGYWHDGAAIAAIGLLGLASSVVGYASWWRPILMNRSHTNKVPQGDVVIRTREGAFVLVRCTEDVARELYSGTEECEYRVGGRLYRLLMGLGTLMLMVGVVLLGNCSFRMQVFVGVGYIGLNGLYWAMGLLPRRYFWDLSRYRWRDVTPADASGAHGATDPRDPREGSKSYTRTLWYAVRETRRTGWVERSGAAPGTAQWKRWLAEAEAAARKGQRGWPAVGRKDDIMRETDDGLGDSAEQHAPLTEVQPRLGSATHTDHF</sequence>
<keyword evidence="2" id="KW-0472">Membrane</keyword>
<feature type="transmembrane region" description="Helical" evidence="2">
    <location>
        <begin position="341"/>
        <end position="361"/>
    </location>
</feature>
<evidence type="ECO:0000313" key="4">
    <source>
        <dbReference type="Proteomes" id="UP001174694"/>
    </source>
</evidence>